<dbReference type="RefSeq" id="WP_166953622.1">
    <property type="nucleotide sequence ID" value="NZ_JAASQI010000006.1"/>
</dbReference>
<feature type="signal peptide" evidence="4">
    <location>
        <begin position="1"/>
        <end position="26"/>
    </location>
</feature>
<dbReference type="PANTHER" id="PTHR43649">
    <property type="entry name" value="ARABINOSE-BINDING PROTEIN-RELATED"/>
    <property type="match status" value="1"/>
</dbReference>
<organism evidence="5 6">
    <name type="scientific">Pseudochelatococcus lubricantis</name>
    <dbReference type="NCBI Taxonomy" id="1538102"/>
    <lineage>
        <taxon>Bacteria</taxon>
        <taxon>Pseudomonadati</taxon>
        <taxon>Pseudomonadota</taxon>
        <taxon>Alphaproteobacteria</taxon>
        <taxon>Hyphomicrobiales</taxon>
        <taxon>Chelatococcaceae</taxon>
        <taxon>Pseudochelatococcus</taxon>
    </lineage>
</organism>
<evidence type="ECO:0000256" key="3">
    <source>
        <dbReference type="ARBA" id="ARBA00022764"/>
    </source>
</evidence>
<dbReference type="EMBL" id="JAASQI010000006">
    <property type="protein sequence ID" value="NIJ58826.1"/>
    <property type="molecule type" value="Genomic_DNA"/>
</dbReference>
<keyword evidence="6" id="KW-1185">Reference proteome</keyword>
<dbReference type="SUPFAM" id="SSF53850">
    <property type="entry name" value="Periplasmic binding protein-like II"/>
    <property type="match status" value="1"/>
</dbReference>
<sequence length="429" mass="46158">MNTGKGLCGLVAAALLCALAPATLQAAQTTIRMWTFFNPEGTTVREKALAKVIANFEAKNPDIRVRTEQQVWDQMTQKFLAASRAGKAPDVIWVNSDLLGTVIQANALADISGAFTPEDMKDLDNELVRSASDGGKVYGVGQSYMIFGLIARNKFLQEAGVDPEAIRTWDDLDAAAKKLTVGSGNDVRRWGLCQDLGMTKIDPGILLAHLLTGEGAPAFDKTGRAHWSDARGVAGIQRTARLIEAGSSPREGLNWTNDEMYDQFSAGRCAMITGASVRISGLQQATGDEDIIFIPYPSDTPGMPSRQAMSNWTTSVWEGSKNKDAAAKLVASMVSPEADEVWVTTGGTLPARTSTAAGLTDFLGQKSHRFMAAATEYIRTSGWVPPFGADISGYRDDMNRAIQQVVMNGAAPEKALQEAEQAYNARHGY</sequence>
<dbReference type="PANTHER" id="PTHR43649:SF30">
    <property type="entry name" value="ABC TRANSPORTER SUBSTRATE-BINDING PROTEIN"/>
    <property type="match status" value="1"/>
</dbReference>
<gene>
    <name evidence="5" type="ORF">FHS82_002681</name>
</gene>
<dbReference type="Gene3D" id="3.40.190.10">
    <property type="entry name" value="Periplasmic binding protein-like II"/>
    <property type="match status" value="1"/>
</dbReference>
<evidence type="ECO:0000256" key="4">
    <source>
        <dbReference type="SAM" id="SignalP"/>
    </source>
</evidence>
<keyword evidence="5" id="KW-0762">Sugar transport</keyword>
<evidence type="ECO:0000256" key="1">
    <source>
        <dbReference type="ARBA" id="ARBA00004418"/>
    </source>
</evidence>
<name>A0ABX0V0W2_9HYPH</name>
<dbReference type="Pfam" id="PF01547">
    <property type="entry name" value="SBP_bac_1"/>
    <property type="match status" value="1"/>
</dbReference>
<proteinExistence type="inferred from homology"/>
<dbReference type="Proteomes" id="UP001429580">
    <property type="component" value="Unassembled WGS sequence"/>
</dbReference>
<reference evidence="5 6" key="1">
    <citation type="submission" date="2020-03" db="EMBL/GenBank/DDBJ databases">
        <title>Genomic Encyclopedia of Type Strains, Phase IV (KMG-IV): sequencing the most valuable type-strain genomes for metagenomic binning, comparative biology and taxonomic classification.</title>
        <authorList>
            <person name="Goeker M."/>
        </authorList>
    </citation>
    <scope>NUCLEOTIDE SEQUENCE [LARGE SCALE GENOMIC DNA]</scope>
    <source>
        <strain evidence="5 6">DSM 103870</strain>
    </source>
</reference>
<protein>
    <submittedName>
        <fullName evidence="5">Multiple sugar transport system substrate-binding protein</fullName>
    </submittedName>
</protein>
<dbReference type="InterPro" id="IPR050490">
    <property type="entry name" value="Bact_solute-bd_prot1"/>
</dbReference>
<dbReference type="CDD" id="cd13585">
    <property type="entry name" value="PBP2_TMBP_like"/>
    <property type="match status" value="1"/>
</dbReference>
<evidence type="ECO:0000313" key="5">
    <source>
        <dbReference type="EMBL" id="NIJ58826.1"/>
    </source>
</evidence>
<accession>A0ABX0V0W2</accession>
<evidence type="ECO:0000256" key="2">
    <source>
        <dbReference type="ARBA" id="ARBA00008520"/>
    </source>
</evidence>
<comment type="caution">
    <text evidence="5">The sequence shown here is derived from an EMBL/GenBank/DDBJ whole genome shotgun (WGS) entry which is preliminary data.</text>
</comment>
<keyword evidence="3" id="KW-0574">Periplasm</keyword>
<dbReference type="InterPro" id="IPR006059">
    <property type="entry name" value="SBP"/>
</dbReference>
<keyword evidence="5" id="KW-0813">Transport</keyword>
<evidence type="ECO:0000313" key="6">
    <source>
        <dbReference type="Proteomes" id="UP001429580"/>
    </source>
</evidence>
<comment type="similarity">
    <text evidence="2">Belongs to the bacterial solute-binding protein 1 family.</text>
</comment>
<feature type="chain" id="PRO_5045421538" evidence="4">
    <location>
        <begin position="27"/>
        <end position="429"/>
    </location>
</feature>
<keyword evidence="4" id="KW-0732">Signal</keyword>
<comment type="subcellular location">
    <subcellularLocation>
        <location evidence="1">Periplasm</location>
    </subcellularLocation>
</comment>